<sequence>IEHLVEEGLILKVYNKGKCSYKDPGGMQSRFLVINKDSDLTKLVARSVKEIDDPDGSSVKTIEKYVGHSNCLQVKPGADLTQIVKSSLKRAVDRGLLTLEGKAYKATGVDEPGSSREAGRSRTPGSKSPRKSKKKELESPKKTALPICSECLGTTKNKAGQIESLSECNSCGACVHPSCLSKHDLLTNLTARGNIWRCEECSSCVGCNKTTYKICLIKCGSCERCFHLDCMLPAADKKNTSKSAWRCCYCQDGGPPPNVAPPVPVTPTKESTPLKTPKSNKSLRVQQLRSLRKAARASLTSKKGQQVVQTVENSSEDGNHPDSSSSSESSQSHSSPIRTSDSNPGGRRLELSEVISKEKQKFFMGSAFFKRYNTNSNKIASTDQTGGTTAASIKEKTGAITPVTPLTQFPRHVPPLNPSNFAASRTLPFAAFCTDNDEPWGFAAVKAPVTQSQPTPQQTSLPQPQLPPPLVHKKKKDAKPPPPSIALSPSSLVKFAVNSKAAEAHQRLLAGVLPAVKVATITSLMSMSNDLPPGVTQKDLEMVKAAREEAIRITKENTAVQTDEEILALGAATVSGLPGRCPASVEFGPHHIHTWYSSPFPQEYARLGKLFLCEFCLKYTKSKAVLKRHLDKCTWRHPPGTEIYRYKDLSVFEVDGNTAKFYCQNLCLLAKLFLDHKTLYYDVEPFLFYVLTKNDEKGFHLVGYFSKEKHCLQKYNVSCIMTLPHYQRQGFGRFLIDFSYLLSKEEGQPGTPEKPLSDLGRVSYHAYWRSIILEYLHEHRDDSFSPKELSNETGVSPQDIADMLMIMGMIKVTKREPDSEGNSDTKLTIVVDWSIVDAHAERVAKSKNRIPIEPECLRWTPLLPSMVNPFRLPNQDSDADGEEGDDEGEDVKVDVETVKPEKRSSPAAESSQIKEQSPTKTPPKSRKRVTLKEKTPSPLKETPVRETQSARARIQSRITDSSDSEAQSTVAVSRRPSGDSKRTKKPKQQLLTDMFKKNVEKPSPVTSGRSPRKSALKKASEKKEESAPSPQKKDTGKKEDIANDEPTPKRQMERRAEKEKPTPQKVVESQEAPEALGRGIRRSKTQKRQYKELEEDDIEALSPPPAQSVDGKRKRRRTEPAEKSETPQKTETPLTHAVAKSAQGSAILRPSRLKLPQPAESTTPEKKDDKPQPGPESLGRRSSSRPRREKRLITDDDTPDKSGSTPASSQKLNKRQLAAKERWIKRKSMLNKKNEEKVPQKTPENRRKRRDSTAQVAPSKDNRRSKDVAADKLVKSPQESKSVPEKEAGREEDKMEVDSTAGDDSSVVDSPSVDGSATPNKKRGWMKGVSRKGYTPKPASSKPRGKINRRWGVKPRRRKHPHKVVAPKKPDDEVRDATPPPVTEDGPQSSEVDDGAQPESPPRDRSDTSSDSSSDEETEPEPTTSVAKVCSPKNDKAEPSEVMANEEAKPEMPIETAASPDKQSMPDNKPEDAVKPEDKSKDIECDVPEPDENHDKTVQPSSTPQSPVETPLPPEPAEPPSVANEERSASPSKLQPSPTKEIIDLVADEDDEPDMSKSSTPPPPEPETLETPKKDTPPASSENTPSVPPIKTPLVDDRSNPPILERIDSNALPAPALDRNTEHSMPPQINRESPPELSQASDKPEFEPEVKPAPPTSVELPLPAVAAPPTLKPPPEASPDKFHRKEPEPPKLEQRSAFEPPVLLPLIESSKPTQEHPKKPEEMPVLEQNRTYEHMNSVRDGLDSRKNYDMSPCSKKPKMNNESDAKKSYMQHQELIKKSYEQHQEMMKKSYEQHHEMMKKVYESPVMEHQKKGFEPLAFSEHQKRAFEVVNSLDHHKKKMEHSGPPVVESQKKGFEPVPVPLPATMVADHARKSFEPVHQESKKGFEPVEQQKKPHHVLPMEVDLTHTDDSRSPAPPALKRHAMDPHTPPPPVLEPHHHQRKDEEKKMANVPGRSPYPDPKLHQERYSSSTPIKEKKDRKSHSSSGSSNDDLKQAIDTMKCHPY</sequence>
<dbReference type="InterPro" id="IPR016181">
    <property type="entry name" value="Acyl_CoA_acyltransferase"/>
</dbReference>
<feature type="compositionally biased region" description="Basic and acidic residues" evidence="17">
    <location>
        <begin position="890"/>
        <end position="904"/>
    </location>
</feature>
<dbReference type="GO" id="GO:0005634">
    <property type="term" value="C:nucleus"/>
    <property type="evidence" value="ECO:0007669"/>
    <property type="project" value="UniProtKB-SubCell"/>
</dbReference>
<dbReference type="SUPFAM" id="SSF55729">
    <property type="entry name" value="Acyl-CoA N-acyltransferases (Nat)"/>
    <property type="match status" value="1"/>
</dbReference>
<dbReference type="InterPro" id="IPR019787">
    <property type="entry name" value="Znf_PHD-finger"/>
</dbReference>
<evidence type="ECO:0000259" key="20">
    <source>
        <dbReference type="PROSITE" id="PS51726"/>
    </source>
</evidence>
<dbReference type="InterPro" id="IPR050603">
    <property type="entry name" value="MYST_HAT"/>
</dbReference>
<feature type="domain" description="SAMD1-like winged helix (WH)" evidence="21">
    <location>
        <begin position="1"/>
        <end position="27"/>
    </location>
</feature>
<feature type="non-terminal residue" evidence="22">
    <location>
        <position position="2004"/>
    </location>
</feature>
<dbReference type="EMBL" id="GBHO01017903">
    <property type="protein sequence ID" value="JAG25701.1"/>
    <property type="molecule type" value="Transcribed_RNA"/>
</dbReference>
<feature type="active site" description="Proton donor/acceptor" evidence="15">
    <location>
        <position position="753"/>
    </location>
</feature>
<keyword evidence="7" id="KW-0677">Repeat</keyword>
<dbReference type="Pfam" id="PF01853">
    <property type="entry name" value="MOZ_SAS"/>
    <property type="match status" value="1"/>
</dbReference>
<keyword evidence="13" id="KW-0539">Nucleus</keyword>
<feature type="region of interest" description="Disordered" evidence="17">
    <location>
        <begin position="108"/>
        <end position="140"/>
    </location>
</feature>
<feature type="compositionally biased region" description="Low complexity" evidence="17">
    <location>
        <begin position="448"/>
        <end position="463"/>
    </location>
</feature>
<comment type="similarity">
    <text evidence="2">Belongs to the MYST (SAS/MOZ) family.</text>
</comment>
<dbReference type="InterPro" id="IPR036390">
    <property type="entry name" value="WH_DNA-bd_sf"/>
</dbReference>
<evidence type="ECO:0000256" key="2">
    <source>
        <dbReference type="ARBA" id="ARBA00010107"/>
    </source>
</evidence>
<keyword evidence="5 22" id="KW-0808">Transferase</keyword>
<feature type="compositionally biased region" description="Acidic residues" evidence="17">
    <location>
        <begin position="877"/>
        <end position="889"/>
    </location>
</feature>
<feature type="compositionally biased region" description="Basic and acidic residues" evidence="17">
    <location>
        <begin position="1869"/>
        <end position="1893"/>
    </location>
</feature>
<dbReference type="GO" id="GO:0003677">
    <property type="term" value="F:DNA binding"/>
    <property type="evidence" value="ECO:0007669"/>
    <property type="project" value="InterPro"/>
</dbReference>
<dbReference type="InterPro" id="IPR036388">
    <property type="entry name" value="WH-like_DNA-bd_sf"/>
</dbReference>
<reference evidence="22" key="1">
    <citation type="journal article" date="2014" name="PLoS ONE">
        <title>Transcriptome-Based Identification of ABC Transporters in the Western Tarnished Plant Bug Lygus hesperus.</title>
        <authorList>
            <person name="Hull J.J."/>
            <person name="Chaney K."/>
            <person name="Geib S.M."/>
            <person name="Fabrick J.A."/>
            <person name="Brent C.S."/>
            <person name="Walsh D."/>
            <person name="Lavine L.C."/>
        </authorList>
    </citation>
    <scope>NUCLEOTIDE SEQUENCE</scope>
</reference>
<feature type="domain" description="MYST-type HAT" evidence="20">
    <location>
        <begin position="577"/>
        <end position="861"/>
    </location>
</feature>
<dbReference type="GO" id="GO:0003712">
    <property type="term" value="F:transcription coregulator activity"/>
    <property type="evidence" value="ECO:0007669"/>
    <property type="project" value="TreeGrafter"/>
</dbReference>
<organism evidence="22">
    <name type="scientific">Lygus hesperus</name>
    <name type="common">Western plant bug</name>
    <dbReference type="NCBI Taxonomy" id="30085"/>
    <lineage>
        <taxon>Eukaryota</taxon>
        <taxon>Metazoa</taxon>
        <taxon>Ecdysozoa</taxon>
        <taxon>Arthropoda</taxon>
        <taxon>Hexapoda</taxon>
        <taxon>Insecta</taxon>
        <taxon>Pterygota</taxon>
        <taxon>Neoptera</taxon>
        <taxon>Paraneoptera</taxon>
        <taxon>Hemiptera</taxon>
        <taxon>Heteroptera</taxon>
        <taxon>Panheteroptera</taxon>
        <taxon>Cimicomorpha</taxon>
        <taxon>Miridae</taxon>
        <taxon>Mirini</taxon>
        <taxon>Lygus</taxon>
    </lineage>
</organism>
<evidence type="ECO:0000256" key="17">
    <source>
        <dbReference type="SAM" id="MobiDB-lite"/>
    </source>
</evidence>
<feature type="compositionally biased region" description="Low complexity" evidence="17">
    <location>
        <begin position="1660"/>
        <end position="1669"/>
    </location>
</feature>
<dbReference type="GO" id="GO:0006334">
    <property type="term" value="P:nucleosome assembly"/>
    <property type="evidence" value="ECO:0007669"/>
    <property type="project" value="InterPro"/>
</dbReference>
<feature type="compositionally biased region" description="Polar residues" evidence="17">
    <location>
        <begin position="298"/>
        <end position="313"/>
    </location>
</feature>
<feature type="compositionally biased region" description="Low complexity" evidence="17">
    <location>
        <begin position="321"/>
        <end position="336"/>
    </location>
</feature>
<evidence type="ECO:0000259" key="19">
    <source>
        <dbReference type="PROSITE" id="PS51504"/>
    </source>
</evidence>
<feature type="domain" description="H15" evidence="19">
    <location>
        <begin position="35"/>
        <end position="108"/>
    </location>
</feature>
<evidence type="ECO:0000259" key="18">
    <source>
        <dbReference type="PROSITE" id="PS50016"/>
    </source>
</evidence>
<dbReference type="Gene3D" id="3.40.630.30">
    <property type="match status" value="1"/>
</dbReference>
<feature type="non-terminal residue" evidence="22">
    <location>
        <position position="1"/>
    </location>
</feature>
<keyword evidence="6" id="KW-0479">Metal-binding</keyword>
<feature type="region of interest" description="Disordered" evidence="17">
    <location>
        <begin position="869"/>
        <end position="1770"/>
    </location>
</feature>
<feature type="compositionally biased region" description="Polar residues" evidence="17">
    <location>
        <begin position="945"/>
        <end position="971"/>
    </location>
</feature>
<feature type="compositionally biased region" description="Polar residues" evidence="17">
    <location>
        <begin position="1529"/>
        <end position="1538"/>
    </location>
</feature>
<feature type="compositionally biased region" description="Basic and acidic residues" evidence="17">
    <location>
        <begin position="1730"/>
        <end position="1748"/>
    </location>
</feature>
<evidence type="ECO:0000256" key="14">
    <source>
        <dbReference type="ARBA" id="ARBA00048017"/>
    </source>
</evidence>
<accession>A0A0A9Y227</accession>
<evidence type="ECO:0000256" key="15">
    <source>
        <dbReference type="PIRSR" id="PIRSR602717-51"/>
    </source>
</evidence>
<evidence type="ECO:0000256" key="1">
    <source>
        <dbReference type="ARBA" id="ARBA00004123"/>
    </source>
</evidence>
<feature type="compositionally biased region" description="Basic and acidic residues" evidence="17">
    <location>
        <begin position="1118"/>
        <end position="1128"/>
    </location>
</feature>
<comment type="subcellular location">
    <subcellularLocation>
        <location evidence="1">Nucleus</location>
    </subcellularLocation>
</comment>
<evidence type="ECO:0000256" key="4">
    <source>
        <dbReference type="ARBA" id="ARBA00022553"/>
    </source>
</evidence>
<dbReference type="PANTHER" id="PTHR10615:SF217">
    <property type="entry name" value="HISTONE ACETYLTRANSFERASE"/>
    <property type="match status" value="1"/>
</dbReference>
<dbReference type="CDD" id="cd04301">
    <property type="entry name" value="NAT_SF"/>
    <property type="match status" value="1"/>
</dbReference>
<dbReference type="GO" id="GO:0040029">
    <property type="term" value="P:epigenetic regulation of gene expression"/>
    <property type="evidence" value="ECO:0007669"/>
    <property type="project" value="UniProtKB-ARBA"/>
</dbReference>
<keyword evidence="12" id="KW-0010">Activator</keyword>
<gene>
    <name evidence="22" type="primary">KAT6B_0</name>
    <name evidence="22" type="ORF">CM83_95733</name>
</gene>
<dbReference type="GO" id="GO:0008270">
    <property type="term" value="F:zinc ion binding"/>
    <property type="evidence" value="ECO:0007669"/>
    <property type="project" value="UniProtKB-KW"/>
</dbReference>
<evidence type="ECO:0000256" key="13">
    <source>
        <dbReference type="ARBA" id="ARBA00023242"/>
    </source>
</evidence>
<dbReference type="Gene3D" id="3.30.60.60">
    <property type="entry name" value="N-acetyl transferase-like"/>
    <property type="match status" value="1"/>
</dbReference>
<dbReference type="InterPro" id="IPR002717">
    <property type="entry name" value="HAT_MYST-type"/>
</dbReference>
<dbReference type="FunFam" id="3.30.60.60:FF:000001">
    <property type="entry name" value="Histone acetyltransferase"/>
    <property type="match status" value="1"/>
</dbReference>
<evidence type="ECO:0000256" key="11">
    <source>
        <dbReference type="ARBA" id="ARBA00022990"/>
    </source>
</evidence>
<feature type="region of interest" description="Disordered" evidence="17">
    <location>
        <begin position="448"/>
        <end position="486"/>
    </location>
</feature>
<evidence type="ECO:0000256" key="10">
    <source>
        <dbReference type="ARBA" id="ARBA00022853"/>
    </source>
</evidence>
<evidence type="ECO:0000256" key="3">
    <source>
        <dbReference type="ARBA" id="ARBA00013184"/>
    </source>
</evidence>
<evidence type="ECO:0000256" key="5">
    <source>
        <dbReference type="ARBA" id="ARBA00022679"/>
    </source>
</evidence>
<dbReference type="SUPFAM" id="SSF46785">
    <property type="entry name" value="Winged helix' DNA-binding domain"/>
    <property type="match status" value="1"/>
</dbReference>
<feature type="region of interest" description="Disordered" evidence="17">
    <location>
        <begin position="259"/>
        <end position="347"/>
    </location>
</feature>
<evidence type="ECO:0000256" key="9">
    <source>
        <dbReference type="ARBA" id="ARBA00022833"/>
    </source>
</evidence>
<dbReference type="Gene3D" id="1.10.10.10">
    <property type="entry name" value="Winged helix-like DNA-binding domain superfamily/Winged helix DNA-binding domain"/>
    <property type="match status" value="1"/>
</dbReference>
<dbReference type="PROSITE" id="PS51726">
    <property type="entry name" value="MYST_HAT"/>
    <property type="match status" value="1"/>
</dbReference>
<dbReference type="CDD" id="cd15489">
    <property type="entry name" value="PHD_SF"/>
    <property type="match status" value="1"/>
</dbReference>
<feature type="region of interest" description="Disordered" evidence="17">
    <location>
        <begin position="1836"/>
        <end position="2004"/>
    </location>
</feature>
<feature type="compositionally biased region" description="Polar residues" evidence="17">
    <location>
        <begin position="268"/>
        <end position="289"/>
    </location>
</feature>
<evidence type="ECO:0000256" key="8">
    <source>
        <dbReference type="ARBA" id="ARBA00022771"/>
    </source>
</evidence>
<dbReference type="GO" id="GO:0010484">
    <property type="term" value="F:histone H3 acetyltransferase activity"/>
    <property type="evidence" value="ECO:0007669"/>
    <property type="project" value="TreeGrafter"/>
</dbReference>
<evidence type="ECO:0000256" key="7">
    <source>
        <dbReference type="ARBA" id="ARBA00022737"/>
    </source>
</evidence>
<dbReference type="InterPro" id="IPR013083">
    <property type="entry name" value="Znf_RING/FYVE/PHD"/>
</dbReference>
<feature type="compositionally biased region" description="Pro residues" evidence="17">
    <location>
        <begin position="1510"/>
        <end position="1519"/>
    </location>
</feature>
<comment type="catalytic activity">
    <reaction evidence="14">
        <text>L-lysyl-[protein] + acetyl-CoA = N(6)-acetyl-L-lysyl-[protein] + CoA + H(+)</text>
        <dbReference type="Rhea" id="RHEA:45948"/>
        <dbReference type="Rhea" id="RHEA-COMP:9752"/>
        <dbReference type="Rhea" id="RHEA-COMP:10731"/>
        <dbReference type="ChEBI" id="CHEBI:15378"/>
        <dbReference type="ChEBI" id="CHEBI:29969"/>
        <dbReference type="ChEBI" id="CHEBI:57287"/>
        <dbReference type="ChEBI" id="CHEBI:57288"/>
        <dbReference type="ChEBI" id="CHEBI:61930"/>
        <dbReference type="EC" id="2.3.1.48"/>
    </reaction>
</comment>
<dbReference type="GO" id="GO:0000786">
    <property type="term" value="C:nucleosome"/>
    <property type="evidence" value="ECO:0007669"/>
    <property type="project" value="InterPro"/>
</dbReference>
<dbReference type="GO" id="GO:0070776">
    <property type="term" value="C:MOZ/MORF histone acetyltransferase complex"/>
    <property type="evidence" value="ECO:0007669"/>
    <property type="project" value="TreeGrafter"/>
</dbReference>
<dbReference type="Gene3D" id="3.30.40.10">
    <property type="entry name" value="Zinc/RING finger domain, C3HC4 (zinc finger)"/>
    <property type="match status" value="1"/>
</dbReference>
<dbReference type="PROSITE" id="PS52014">
    <property type="entry name" value="SAMD1_WH"/>
    <property type="match status" value="1"/>
</dbReference>
<feature type="compositionally biased region" description="Basic and acidic residues" evidence="17">
    <location>
        <begin position="1678"/>
        <end position="1696"/>
    </location>
</feature>
<feature type="compositionally biased region" description="Basic and acidic residues" evidence="17">
    <location>
        <begin position="1018"/>
        <end position="1062"/>
    </location>
</feature>
<dbReference type="Pfam" id="PF17772">
    <property type="entry name" value="zf-MYST"/>
    <property type="match status" value="1"/>
</dbReference>
<keyword evidence="11" id="KW-0007">Acetylation</keyword>
<keyword evidence="8 16" id="KW-0863">Zinc-finger</keyword>
<dbReference type="InterPro" id="IPR040706">
    <property type="entry name" value="Zf-MYST"/>
</dbReference>
<feature type="compositionally biased region" description="Polar residues" evidence="17">
    <location>
        <begin position="1201"/>
        <end position="1211"/>
    </location>
</feature>
<feature type="compositionally biased region" description="Basic residues" evidence="17">
    <location>
        <begin position="1079"/>
        <end position="1088"/>
    </location>
</feature>
<dbReference type="FunFam" id="3.40.630.30:FF:000001">
    <property type="entry name" value="Histone acetyltransferase"/>
    <property type="match status" value="1"/>
</dbReference>
<evidence type="ECO:0000313" key="22">
    <source>
        <dbReference type="EMBL" id="JAG25701.1"/>
    </source>
</evidence>
<feature type="compositionally biased region" description="Basic residues" evidence="17">
    <location>
        <begin position="1343"/>
        <end position="1366"/>
    </location>
</feature>
<keyword evidence="9" id="KW-0862">Zinc</keyword>
<dbReference type="PROSITE" id="PS50016">
    <property type="entry name" value="ZF_PHD_2"/>
    <property type="match status" value="1"/>
</dbReference>
<evidence type="ECO:0000259" key="21">
    <source>
        <dbReference type="PROSITE" id="PS52014"/>
    </source>
</evidence>
<evidence type="ECO:0000256" key="16">
    <source>
        <dbReference type="PROSITE-ProRule" id="PRU00146"/>
    </source>
</evidence>
<dbReference type="InterPro" id="IPR001965">
    <property type="entry name" value="Znf_PHD"/>
</dbReference>
<feature type="compositionally biased region" description="Basic and acidic residues" evidence="17">
    <location>
        <begin position="1232"/>
        <end position="1245"/>
    </location>
</feature>
<keyword evidence="4" id="KW-0597">Phosphoprotein</keyword>
<feature type="compositionally biased region" description="Basic and acidic residues" evidence="17">
    <location>
        <begin position="1282"/>
        <end position="1297"/>
    </location>
</feature>
<dbReference type="GO" id="GO:0003682">
    <property type="term" value="F:chromatin binding"/>
    <property type="evidence" value="ECO:0007669"/>
    <property type="project" value="TreeGrafter"/>
</dbReference>
<feature type="compositionally biased region" description="Basic and acidic residues" evidence="17">
    <location>
        <begin position="1935"/>
        <end position="1948"/>
    </location>
</feature>
<feature type="compositionally biased region" description="Basic and acidic residues" evidence="17">
    <location>
        <begin position="1260"/>
        <end position="1274"/>
    </location>
</feature>
<protein>
    <recommendedName>
        <fullName evidence="3">histone acetyltransferase</fullName>
        <ecNumber evidence="3">2.3.1.48</ecNumber>
    </recommendedName>
</protein>
<dbReference type="InterPro" id="IPR005818">
    <property type="entry name" value="Histone_H1/H5_H15"/>
</dbReference>
<feature type="compositionally biased region" description="Basic and acidic residues" evidence="17">
    <location>
        <begin position="1468"/>
        <end position="1484"/>
    </location>
</feature>
<feature type="compositionally biased region" description="Basic and acidic residues" evidence="17">
    <location>
        <begin position="1713"/>
        <end position="1722"/>
    </location>
</feature>
<name>A0A0A9Y227_LYGHE</name>
<feature type="compositionally biased region" description="Polar residues" evidence="17">
    <location>
        <begin position="907"/>
        <end position="919"/>
    </location>
</feature>
<reference evidence="22" key="2">
    <citation type="submission" date="2014-07" db="EMBL/GenBank/DDBJ databases">
        <authorList>
            <person name="Hull J."/>
        </authorList>
    </citation>
    <scope>NUCLEOTIDE SEQUENCE</scope>
</reference>
<feature type="compositionally biased region" description="Low complexity" evidence="17">
    <location>
        <begin position="1303"/>
        <end position="1314"/>
    </location>
</feature>
<evidence type="ECO:0000256" key="6">
    <source>
        <dbReference type="ARBA" id="ARBA00022723"/>
    </source>
</evidence>
<dbReference type="EC" id="2.3.1.48" evidence="3"/>
<dbReference type="SMART" id="SM00249">
    <property type="entry name" value="PHD"/>
    <property type="match status" value="2"/>
</dbReference>
<feature type="domain" description="PHD-type" evidence="18">
    <location>
        <begin position="198"/>
        <end position="253"/>
    </location>
</feature>
<dbReference type="PANTHER" id="PTHR10615">
    <property type="entry name" value="HISTONE ACETYLTRANSFERASE"/>
    <property type="match status" value="1"/>
</dbReference>
<evidence type="ECO:0000256" key="12">
    <source>
        <dbReference type="ARBA" id="ARBA00023159"/>
    </source>
</evidence>
<dbReference type="PROSITE" id="PS51504">
    <property type="entry name" value="H15"/>
    <property type="match status" value="1"/>
</dbReference>
<dbReference type="GO" id="GO:0006357">
    <property type="term" value="P:regulation of transcription by RNA polymerase II"/>
    <property type="evidence" value="ECO:0007669"/>
    <property type="project" value="TreeGrafter"/>
</dbReference>
<proteinExistence type="inferred from homology"/>
<dbReference type="InterPro" id="IPR048589">
    <property type="entry name" value="SAMD1-like_WH"/>
</dbReference>
<keyword evidence="10" id="KW-0156">Chromatin regulator</keyword>